<keyword evidence="5 6" id="KW-0472">Membrane</keyword>
<evidence type="ECO:0000256" key="4">
    <source>
        <dbReference type="ARBA" id="ARBA00022989"/>
    </source>
</evidence>
<name>A0A7W0CS45_9ACTN</name>
<gene>
    <name evidence="8" type="ORF">HNR30_007702</name>
</gene>
<feature type="transmembrane region" description="Helical" evidence="6">
    <location>
        <begin position="157"/>
        <end position="177"/>
    </location>
</feature>
<dbReference type="InterPro" id="IPR050189">
    <property type="entry name" value="MFS_Efflux_Transporters"/>
</dbReference>
<feature type="transmembrane region" description="Helical" evidence="6">
    <location>
        <begin position="232"/>
        <end position="252"/>
    </location>
</feature>
<evidence type="ECO:0000256" key="5">
    <source>
        <dbReference type="ARBA" id="ARBA00023136"/>
    </source>
</evidence>
<organism evidence="8 9">
    <name type="scientific">Nonomuraea soli</name>
    <dbReference type="NCBI Taxonomy" id="1032476"/>
    <lineage>
        <taxon>Bacteria</taxon>
        <taxon>Bacillati</taxon>
        <taxon>Actinomycetota</taxon>
        <taxon>Actinomycetes</taxon>
        <taxon>Streptosporangiales</taxon>
        <taxon>Streptosporangiaceae</taxon>
        <taxon>Nonomuraea</taxon>
    </lineage>
</organism>
<dbReference type="GO" id="GO:0022857">
    <property type="term" value="F:transmembrane transporter activity"/>
    <property type="evidence" value="ECO:0007669"/>
    <property type="project" value="InterPro"/>
</dbReference>
<keyword evidence="3 6" id="KW-0812">Transmembrane</keyword>
<keyword evidence="2" id="KW-1003">Cell membrane</keyword>
<evidence type="ECO:0000256" key="2">
    <source>
        <dbReference type="ARBA" id="ARBA00022475"/>
    </source>
</evidence>
<comment type="subcellular location">
    <subcellularLocation>
        <location evidence="1">Cell membrane</location>
        <topology evidence="1">Multi-pass membrane protein</topology>
    </subcellularLocation>
</comment>
<dbReference type="InterPro" id="IPR036259">
    <property type="entry name" value="MFS_trans_sf"/>
</dbReference>
<keyword evidence="9" id="KW-1185">Reference proteome</keyword>
<dbReference type="InterPro" id="IPR020846">
    <property type="entry name" value="MFS_dom"/>
</dbReference>
<dbReference type="Gene3D" id="1.20.1250.20">
    <property type="entry name" value="MFS general substrate transporter like domains"/>
    <property type="match status" value="1"/>
</dbReference>
<dbReference type="PROSITE" id="PS50850">
    <property type="entry name" value="MFS"/>
    <property type="match status" value="1"/>
</dbReference>
<accession>A0A7W0CS45</accession>
<dbReference type="GO" id="GO:0005886">
    <property type="term" value="C:plasma membrane"/>
    <property type="evidence" value="ECO:0007669"/>
    <property type="project" value="UniProtKB-SubCell"/>
</dbReference>
<feature type="transmembrane region" description="Helical" evidence="6">
    <location>
        <begin position="287"/>
        <end position="306"/>
    </location>
</feature>
<dbReference type="PANTHER" id="PTHR43124">
    <property type="entry name" value="PURINE EFFLUX PUMP PBUE"/>
    <property type="match status" value="1"/>
</dbReference>
<dbReference type="SUPFAM" id="SSF103473">
    <property type="entry name" value="MFS general substrate transporter"/>
    <property type="match status" value="1"/>
</dbReference>
<feature type="transmembrane region" description="Helical" evidence="6">
    <location>
        <begin position="101"/>
        <end position="122"/>
    </location>
</feature>
<dbReference type="Proteomes" id="UP000530928">
    <property type="component" value="Unassembled WGS sequence"/>
</dbReference>
<feature type="transmembrane region" description="Helical" evidence="6">
    <location>
        <begin position="352"/>
        <end position="370"/>
    </location>
</feature>
<evidence type="ECO:0000256" key="6">
    <source>
        <dbReference type="SAM" id="Phobius"/>
    </source>
</evidence>
<evidence type="ECO:0000256" key="3">
    <source>
        <dbReference type="ARBA" id="ARBA00022692"/>
    </source>
</evidence>
<dbReference type="AlphaFoldDB" id="A0A7W0CS45"/>
<evidence type="ECO:0000313" key="8">
    <source>
        <dbReference type="EMBL" id="MBA2896311.1"/>
    </source>
</evidence>
<feature type="transmembrane region" description="Helical" evidence="6">
    <location>
        <begin position="264"/>
        <end position="281"/>
    </location>
</feature>
<dbReference type="PANTHER" id="PTHR43124:SF3">
    <property type="entry name" value="CHLORAMPHENICOL EFFLUX PUMP RV0191"/>
    <property type="match status" value="1"/>
</dbReference>
<feature type="transmembrane region" description="Helical" evidence="6">
    <location>
        <begin position="318"/>
        <end position="340"/>
    </location>
</feature>
<dbReference type="InterPro" id="IPR011701">
    <property type="entry name" value="MFS"/>
</dbReference>
<sequence>MTPRRLWIVPFVSTLDRFAMPPMLLAISRDLGLPLAQVVNAIGAYVLAYGLLQPVWGVLSDRFGLVPTLRGALALSGVTTMVSALAGDAASLAVARGLAGAFFSAAIPACLVYVGDTVAAGLRQREITRLMSGVALGTALACGAGGLLAQYGSWRAAFLATGLAALALAVTVGGLPAPPRRAEPGLLAPLVALGRSGWAWLVLCLAFAEGLVLLGVLTLLPSAIEASGVDPSIAGTVTALYGVAVFVCAPLAGRLSRRLHASRLIGLGAAAAVAGCGLIALRPSVVTASVAALLIGAAWAFMHSSLQTWATEVLPRARAAVVSAFAGCLFLGGALAAVLAGPLAQADRYAEIFGWAALLAIPLGLTATLGRRRWARPEGEPSADG</sequence>
<feature type="transmembrane region" description="Helical" evidence="6">
    <location>
        <begin position="42"/>
        <end position="59"/>
    </location>
</feature>
<proteinExistence type="predicted"/>
<keyword evidence="4 6" id="KW-1133">Transmembrane helix</keyword>
<comment type="caution">
    <text evidence="8">The sequence shown here is derived from an EMBL/GenBank/DDBJ whole genome shotgun (WGS) entry which is preliminary data.</text>
</comment>
<dbReference type="EMBL" id="JACDUR010000008">
    <property type="protein sequence ID" value="MBA2896311.1"/>
    <property type="molecule type" value="Genomic_DNA"/>
</dbReference>
<evidence type="ECO:0000256" key="1">
    <source>
        <dbReference type="ARBA" id="ARBA00004651"/>
    </source>
</evidence>
<feature type="domain" description="Major facilitator superfamily (MFS) profile" evidence="7">
    <location>
        <begin position="2"/>
        <end position="374"/>
    </location>
</feature>
<reference evidence="8 9" key="1">
    <citation type="submission" date="2020-07" db="EMBL/GenBank/DDBJ databases">
        <title>Genomic Encyclopedia of Type Strains, Phase IV (KMG-IV): sequencing the most valuable type-strain genomes for metagenomic binning, comparative biology and taxonomic classification.</title>
        <authorList>
            <person name="Goeker M."/>
        </authorList>
    </citation>
    <scope>NUCLEOTIDE SEQUENCE [LARGE SCALE GENOMIC DNA]</scope>
    <source>
        <strain evidence="8 9">DSM 45533</strain>
    </source>
</reference>
<evidence type="ECO:0000259" key="7">
    <source>
        <dbReference type="PROSITE" id="PS50850"/>
    </source>
</evidence>
<feature type="transmembrane region" description="Helical" evidence="6">
    <location>
        <begin position="198"/>
        <end position="220"/>
    </location>
</feature>
<protein>
    <submittedName>
        <fullName evidence="8">MFS family permease</fullName>
    </submittedName>
</protein>
<feature type="transmembrane region" description="Helical" evidence="6">
    <location>
        <begin position="134"/>
        <end position="151"/>
    </location>
</feature>
<evidence type="ECO:0000313" key="9">
    <source>
        <dbReference type="Proteomes" id="UP000530928"/>
    </source>
</evidence>
<dbReference type="Pfam" id="PF07690">
    <property type="entry name" value="MFS_1"/>
    <property type="match status" value="1"/>
</dbReference>
<dbReference type="RefSeq" id="WP_181615009.1">
    <property type="nucleotide sequence ID" value="NZ_BAABAM010000007.1"/>
</dbReference>